<dbReference type="PATRIC" id="fig|1286632.3.peg.2973"/>
<proteinExistence type="predicted"/>
<accession>W2UJI6</accession>
<evidence type="ECO:0000313" key="2">
    <source>
        <dbReference type="EMBL" id="ETN94173.1"/>
    </source>
</evidence>
<reference evidence="3" key="1">
    <citation type="submission" date="2013-11" db="EMBL/GenBank/DDBJ databases">
        <title>Draft genome sequence from a member of Zhouia, isolated tidal flat.</title>
        <authorList>
            <person name="Jin H."/>
            <person name="Jeon C.O."/>
        </authorList>
    </citation>
    <scope>NUCLEOTIDE SEQUENCE [LARGE SCALE GENOMIC DNA]</scope>
    <source>
        <strain evidence="3">AD3</strain>
    </source>
</reference>
<dbReference type="STRING" id="376730.SAMN04487906_0341"/>
<dbReference type="RefSeq" id="WP_051413595.1">
    <property type="nucleotide sequence ID" value="NZ_AYXY01000026.1"/>
</dbReference>
<dbReference type="eggNOG" id="COG2374">
    <property type="taxonomic scope" value="Bacteria"/>
</dbReference>
<dbReference type="AlphaFoldDB" id="W2UJI6"/>
<sequence length="329" mass="37913">MKDIKHIPPFSGKSASNLYTVAFYNLENLFDTRNNPNTLDDDFTPGGEKRWDDKRYQNKIYKLGKAISEIGYQAAKTAPSIVGLAEVENQYVLQDLIDSKNLNGYDMGYVHFNSPDERGIDTALLYRKRDFEVINSEAIPLLIDNVDGARDYTRDILYVKGVLNHQEVHVLVNHWPSRRDGAAQTDYKRIEAAKTIHSVMDGIKEEEADPNVIIMGDFNDDPMSTSIKDHLMLPDLYNPMSKLVDPFNKGSLSYRSRWNLFDQIIFTNNFFEDTPGTHSFAHADVFDRMFLREWHGRFKGNPFRTYAGRKYLGGYSDHFPVYVLLKKND</sequence>
<dbReference type="Proteomes" id="UP000018850">
    <property type="component" value="Unassembled WGS sequence"/>
</dbReference>
<dbReference type="SUPFAM" id="SSF56219">
    <property type="entry name" value="DNase I-like"/>
    <property type="match status" value="1"/>
</dbReference>
<dbReference type="EMBL" id="AYXY01000026">
    <property type="protein sequence ID" value="ETN94173.1"/>
    <property type="molecule type" value="Genomic_DNA"/>
</dbReference>
<dbReference type="GO" id="GO:0003824">
    <property type="term" value="F:catalytic activity"/>
    <property type="evidence" value="ECO:0007669"/>
    <property type="project" value="InterPro"/>
</dbReference>
<reference evidence="2 3" key="2">
    <citation type="journal article" date="2016" name="Genome Announc.">
        <title>Draft Genome Sequence of Zhouia amylolytica AD3, Isolated from Tidal Flat Sediment.</title>
        <authorList>
            <person name="Jia B."/>
            <person name="Jin H.M."/>
            <person name="Lee H.J."/>
            <person name="Jeon C.O."/>
        </authorList>
    </citation>
    <scope>NUCLEOTIDE SEQUENCE [LARGE SCALE GENOMIC DNA]</scope>
    <source>
        <strain evidence="2 3">AD3</strain>
    </source>
</reference>
<feature type="domain" description="Endonuclease/exonuclease/phosphatase" evidence="1">
    <location>
        <begin position="20"/>
        <end position="327"/>
    </location>
</feature>
<dbReference type="Gene3D" id="3.60.10.10">
    <property type="entry name" value="Endonuclease/exonuclease/phosphatase"/>
    <property type="match status" value="1"/>
</dbReference>
<dbReference type="InterPro" id="IPR036691">
    <property type="entry name" value="Endo/exonu/phosph_ase_sf"/>
</dbReference>
<comment type="caution">
    <text evidence="2">The sequence shown here is derived from an EMBL/GenBank/DDBJ whole genome shotgun (WGS) entry which is preliminary data.</text>
</comment>
<organism evidence="2 3">
    <name type="scientific">Zhouia amylolytica AD3</name>
    <dbReference type="NCBI Taxonomy" id="1286632"/>
    <lineage>
        <taxon>Bacteria</taxon>
        <taxon>Pseudomonadati</taxon>
        <taxon>Bacteroidota</taxon>
        <taxon>Flavobacteriia</taxon>
        <taxon>Flavobacteriales</taxon>
        <taxon>Flavobacteriaceae</taxon>
        <taxon>Zhouia</taxon>
    </lineage>
</organism>
<dbReference type="InterPro" id="IPR005135">
    <property type="entry name" value="Endo/exonuclease/phosphatase"/>
</dbReference>
<keyword evidence="3" id="KW-1185">Reference proteome</keyword>
<dbReference type="PANTHER" id="PTHR42834:SF1">
    <property type="entry name" value="ENDONUCLEASE_EXONUCLEASE_PHOSPHATASE FAMILY PROTEIN (AFU_ORTHOLOGUE AFUA_3G09210)"/>
    <property type="match status" value="1"/>
</dbReference>
<name>W2UJI6_9FLAO</name>
<evidence type="ECO:0000313" key="3">
    <source>
        <dbReference type="Proteomes" id="UP000018850"/>
    </source>
</evidence>
<protein>
    <recommendedName>
        <fullName evidence="1">Endonuclease/exonuclease/phosphatase domain-containing protein</fullName>
    </recommendedName>
</protein>
<evidence type="ECO:0000259" key="1">
    <source>
        <dbReference type="Pfam" id="PF19580"/>
    </source>
</evidence>
<dbReference type="PANTHER" id="PTHR42834">
    <property type="entry name" value="ENDONUCLEASE/EXONUCLEASE/PHOSPHATASE FAMILY PROTEIN (AFU_ORTHOLOGUE AFUA_3G09210)"/>
    <property type="match status" value="1"/>
</dbReference>
<dbReference type="Pfam" id="PF19580">
    <property type="entry name" value="Exo_endo_phos_3"/>
    <property type="match status" value="1"/>
</dbReference>
<gene>
    <name evidence="2" type="ORF">P278_29770</name>
</gene>